<dbReference type="Proteomes" id="UP000320762">
    <property type="component" value="Unassembled WGS sequence"/>
</dbReference>
<proteinExistence type="predicted"/>
<reference evidence="3 4" key="1">
    <citation type="journal article" date="2019" name="New Phytol.">
        <title>Comparative genomics reveals unique wood-decay strategies and fruiting body development in the Schizophyllaceae.</title>
        <authorList>
            <person name="Almasi E."/>
            <person name="Sahu N."/>
            <person name="Krizsan K."/>
            <person name="Balint B."/>
            <person name="Kovacs G.M."/>
            <person name="Kiss B."/>
            <person name="Cseklye J."/>
            <person name="Drula E."/>
            <person name="Henrissat B."/>
            <person name="Nagy I."/>
            <person name="Chovatia M."/>
            <person name="Adam C."/>
            <person name="LaButti K."/>
            <person name="Lipzen A."/>
            <person name="Riley R."/>
            <person name="Grigoriev I.V."/>
            <person name="Nagy L.G."/>
        </authorList>
    </citation>
    <scope>NUCLEOTIDE SEQUENCE [LARGE SCALE GENOMIC DNA]</scope>
    <source>
        <strain evidence="3 4">NL-1724</strain>
    </source>
</reference>
<dbReference type="Pfam" id="PF12937">
    <property type="entry name" value="F-box-like"/>
    <property type="match status" value="1"/>
</dbReference>
<dbReference type="STRING" id="97359.A0A550CG61"/>
<name>A0A550CG61_9AGAR</name>
<dbReference type="InterPro" id="IPR036047">
    <property type="entry name" value="F-box-like_dom_sf"/>
</dbReference>
<gene>
    <name evidence="3" type="ORF">BD626DRAFT_494999</name>
</gene>
<organism evidence="3 4">
    <name type="scientific">Schizophyllum amplum</name>
    <dbReference type="NCBI Taxonomy" id="97359"/>
    <lineage>
        <taxon>Eukaryota</taxon>
        <taxon>Fungi</taxon>
        <taxon>Dikarya</taxon>
        <taxon>Basidiomycota</taxon>
        <taxon>Agaricomycotina</taxon>
        <taxon>Agaricomycetes</taxon>
        <taxon>Agaricomycetidae</taxon>
        <taxon>Agaricales</taxon>
        <taxon>Schizophyllaceae</taxon>
        <taxon>Schizophyllum</taxon>
    </lineage>
</organism>
<evidence type="ECO:0000256" key="1">
    <source>
        <dbReference type="SAM" id="MobiDB-lite"/>
    </source>
</evidence>
<evidence type="ECO:0000313" key="4">
    <source>
        <dbReference type="Proteomes" id="UP000320762"/>
    </source>
</evidence>
<dbReference type="SUPFAM" id="SSF52047">
    <property type="entry name" value="RNI-like"/>
    <property type="match status" value="1"/>
</dbReference>
<accession>A0A550CG61</accession>
<evidence type="ECO:0000259" key="2">
    <source>
        <dbReference type="PROSITE" id="PS50181"/>
    </source>
</evidence>
<comment type="caution">
    <text evidence="3">The sequence shown here is derived from an EMBL/GenBank/DDBJ whole genome shotgun (WGS) entry which is preliminary data.</text>
</comment>
<dbReference type="InterPro" id="IPR032675">
    <property type="entry name" value="LRR_dom_sf"/>
</dbReference>
<dbReference type="PANTHER" id="PTHR16134:SF119">
    <property type="entry name" value="AT02038P-RELATED"/>
    <property type="match status" value="1"/>
</dbReference>
<dbReference type="SUPFAM" id="SSF81383">
    <property type="entry name" value="F-box domain"/>
    <property type="match status" value="1"/>
</dbReference>
<keyword evidence="4" id="KW-1185">Reference proteome</keyword>
<protein>
    <recommendedName>
        <fullName evidence="2">F-box domain-containing protein</fullName>
    </recommendedName>
</protein>
<dbReference type="PANTHER" id="PTHR16134">
    <property type="entry name" value="F-BOX/TPR REPEAT PROTEIN POF3"/>
    <property type="match status" value="1"/>
</dbReference>
<evidence type="ECO:0000313" key="3">
    <source>
        <dbReference type="EMBL" id="TRM63666.1"/>
    </source>
</evidence>
<dbReference type="InterPro" id="IPR001810">
    <property type="entry name" value="F-box_dom"/>
</dbReference>
<feature type="region of interest" description="Disordered" evidence="1">
    <location>
        <begin position="19"/>
        <end position="43"/>
    </location>
</feature>
<dbReference type="PROSITE" id="PS50181">
    <property type="entry name" value="FBOX"/>
    <property type="match status" value="1"/>
</dbReference>
<dbReference type="OrthoDB" id="3270296at2759"/>
<dbReference type="AlphaFoldDB" id="A0A550CG61"/>
<dbReference type="CDD" id="cd09917">
    <property type="entry name" value="F-box_SF"/>
    <property type="match status" value="1"/>
</dbReference>
<feature type="domain" description="F-box" evidence="2">
    <location>
        <begin position="112"/>
        <end position="160"/>
    </location>
</feature>
<dbReference type="Gene3D" id="3.80.10.10">
    <property type="entry name" value="Ribonuclease Inhibitor"/>
    <property type="match status" value="1"/>
</dbReference>
<dbReference type="EMBL" id="VDMD01000009">
    <property type="protein sequence ID" value="TRM63666.1"/>
    <property type="molecule type" value="Genomic_DNA"/>
</dbReference>
<sequence>MRGSIDENLGHSSLCTAMSATSKPVTARPRKASTLVKGRGPPRKALTAVDTNTAAYSRTEPFEAFNCLLKLIGHLPSRVGAAQYKLTPDEHALTVHLLAIVEPFISTAPEARRTITRQPTELLDAIVGYLDAPTDLRALALTCKRFHAIVVPRHAQYRVVRAPASALRVWHHLAANRALAANVRRVEVLDERAAPGTLVVPSAAAQTTDTDLESTDDELARHDKQGRFLLRAVARMVNLTEFSWSSNHSPTGIDDVWPTLLKHCSGLREVRVHDNLVFAPLYEEGEDAPTVEAHGRSILPNVRSVTIESTKHAFGANRSPALCRTRAVLDHCPNLETLSVSYTRPRATTTNGANALPDADDFLLYSRWSQLSNLSLARLHSSSFDAFSSFLTYHNRLQSLRLNGLSGAAIATLELPVGALPCLRELEAPNEVVTAVLACGAVGGTSPLETLKGVRVDAGSKGATAMLQGLREHGHNIRHVELAGYGDLDDIRRLASCAPDVTWLDVGQRLVRGRVAPAAPSAAPHKGEAAAPASNTVEWAAALAGMPELARLHGVRFFYEVSQGAAAANAAAATASSARNFNPATMNASISMTDRSRMRKNDEVAGMLAWRCPKLRRLDHWEEGGGRAIILARDGERVRWEVRRVAKQEV</sequence>